<keyword evidence="3" id="KW-0805">Transcription regulation</keyword>
<evidence type="ECO:0000256" key="6">
    <source>
        <dbReference type="PROSITE-ProRule" id="PRU01091"/>
    </source>
</evidence>
<protein>
    <submittedName>
        <fullName evidence="9">NB-ARC domain-containing protein</fullName>
    </submittedName>
</protein>
<dbReference type="InterPro" id="IPR001867">
    <property type="entry name" value="OmpR/PhoB-type_DNA-bd"/>
</dbReference>
<dbReference type="InterPro" id="IPR011990">
    <property type="entry name" value="TPR-like_helical_dom_sf"/>
</dbReference>
<evidence type="ECO:0000259" key="8">
    <source>
        <dbReference type="PROSITE" id="PS51755"/>
    </source>
</evidence>
<evidence type="ECO:0000256" key="3">
    <source>
        <dbReference type="ARBA" id="ARBA00023015"/>
    </source>
</evidence>
<dbReference type="Pfam" id="PF00931">
    <property type="entry name" value="NB-ARC"/>
    <property type="match status" value="1"/>
</dbReference>
<feature type="DNA-binding region" description="OmpR/PhoB-type" evidence="6">
    <location>
        <begin position="1"/>
        <end position="95"/>
    </location>
</feature>
<evidence type="ECO:0000256" key="1">
    <source>
        <dbReference type="ARBA" id="ARBA00005820"/>
    </source>
</evidence>
<keyword evidence="10" id="KW-1185">Reference proteome</keyword>
<dbReference type="Pfam" id="PF00486">
    <property type="entry name" value="Trans_reg_C"/>
    <property type="match status" value="1"/>
</dbReference>
<evidence type="ECO:0000256" key="5">
    <source>
        <dbReference type="ARBA" id="ARBA00023163"/>
    </source>
</evidence>
<dbReference type="Proteomes" id="UP001432075">
    <property type="component" value="Chromosome"/>
</dbReference>
<dbReference type="EMBL" id="CP108057">
    <property type="protein sequence ID" value="WUO45014.1"/>
    <property type="molecule type" value="Genomic_DNA"/>
</dbReference>
<dbReference type="PANTHER" id="PTHR35807:SF1">
    <property type="entry name" value="TRANSCRIPTIONAL REGULATOR REDD"/>
    <property type="match status" value="1"/>
</dbReference>
<dbReference type="RefSeq" id="WP_328775231.1">
    <property type="nucleotide sequence ID" value="NZ_CP108057.1"/>
</dbReference>
<dbReference type="InterPro" id="IPR027417">
    <property type="entry name" value="P-loop_NTPase"/>
</dbReference>
<dbReference type="SMART" id="SM00862">
    <property type="entry name" value="Trans_reg_C"/>
    <property type="match status" value="1"/>
</dbReference>
<dbReference type="SUPFAM" id="SSF46894">
    <property type="entry name" value="C-terminal effector domain of the bipartite response regulators"/>
    <property type="match status" value="1"/>
</dbReference>
<dbReference type="SMART" id="SM01043">
    <property type="entry name" value="BTAD"/>
    <property type="match status" value="1"/>
</dbReference>
<feature type="domain" description="OmpR/PhoB-type" evidence="8">
    <location>
        <begin position="1"/>
        <end position="95"/>
    </location>
</feature>
<feature type="region of interest" description="Disordered" evidence="7">
    <location>
        <begin position="205"/>
        <end position="235"/>
    </location>
</feature>
<dbReference type="PRINTS" id="PR00364">
    <property type="entry name" value="DISEASERSIST"/>
</dbReference>
<dbReference type="Gene3D" id="1.10.10.10">
    <property type="entry name" value="Winged helix-like DNA-binding domain superfamily/Winged helix DNA-binding domain"/>
    <property type="match status" value="1"/>
</dbReference>
<keyword evidence="5" id="KW-0804">Transcription</keyword>
<comment type="similarity">
    <text evidence="1">Belongs to the AfsR/DnrI/RedD regulatory family.</text>
</comment>
<dbReference type="InterPro" id="IPR005158">
    <property type="entry name" value="BTAD"/>
</dbReference>
<dbReference type="Gene3D" id="3.40.50.300">
    <property type="entry name" value="P-loop containing nucleotide triphosphate hydrolases"/>
    <property type="match status" value="1"/>
</dbReference>
<evidence type="ECO:0000313" key="10">
    <source>
        <dbReference type="Proteomes" id="UP001432075"/>
    </source>
</evidence>
<gene>
    <name evidence="9" type="ORF">OHU17_03845</name>
</gene>
<keyword evidence="2" id="KW-0902">Two-component regulatory system</keyword>
<dbReference type="SUPFAM" id="SSF48452">
    <property type="entry name" value="TPR-like"/>
    <property type="match status" value="3"/>
</dbReference>
<dbReference type="InterPro" id="IPR051677">
    <property type="entry name" value="AfsR-DnrI-RedD_regulator"/>
</dbReference>
<dbReference type="Gene3D" id="1.25.40.10">
    <property type="entry name" value="Tetratricopeptide repeat domain"/>
    <property type="match status" value="2"/>
</dbReference>
<dbReference type="PROSITE" id="PS51755">
    <property type="entry name" value="OMPR_PHOB"/>
    <property type="match status" value="1"/>
</dbReference>
<feature type="compositionally biased region" description="Low complexity" evidence="7">
    <location>
        <begin position="215"/>
        <end position="228"/>
    </location>
</feature>
<dbReference type="Pfam" id="PF03704">
    <property type="entry name" value="BTAD"/>
    <property type="match status" value="1"/>
</dbReference>
<dbReference type="PANTHER" id="PTHR35807">
    <property type="entry name" value="TRANSCRIPTIONAL REGULATOR REDD-RELATED"/>
    <property type="match status" value="1"/>
</dbReference>
<organism evidence="9 10">
    <name type="scientific">Streptomyces goshikiensis</name>
    <dbReference type="NCBI Taxonomy" id="1942"/>
    <lineage>
        <taxon>Bacteria</taxon>
        <taxon>Bacillati</taxon>
        <taxon>Actinomycetota</taxon>
        <taxon>Actinomycetes</taxon>
        <taxon>Kitasatosporales</taxon>
        <taxon>Streptomycetaceae</taxon>
        <taxon>Streptomyces</taxon>
    </lineage>
</organism>
<evidence type="ECO:0000256" key="7">
    <source>
        <dbReference type="SAM" id="MobiDB-lite"/>
    </source>
</evidence>
<evidence type="ECO:0000313" key="9">
    <source>
        <dbReference type="EMBL" id="WUO45014.1"/>
    </source>
</evidence>
<sequence length="942" mass="99154">MSGTRPGTYFSLLGPVQAHRDGSPLPLGPPQQRALLAMLLCRRNAVVGLDELIDGLWGGEPPRSAVGTVRSYAYRLRRALGGGLLTHGRGYALQVGPGELDLTRFDELTTRARAHVSAGDPEAARDLLARALEMWRGPALAGLPGPQARIQRERLAELRLSVLMERVELDLRLGGHGGLVAELTGLCLEHPLNDRLRTLRDAALERGGREREARTTPPGAEAPAAAPTPTAPPHLPVPAQLPYVPGDFTGRAEAVRDLLDALAQTAPETVVVCAVGGIGGIGKTTLAVHAAGRLRKHFPDGQLYANLGGVREDPADPAAVLAGFLRALGVTDPALPEEPRERAALYRTRLAGKRILLVLDDARDAAQIEPLLPGSPTCAVLVTSRSTLSGLPAARRLRLDVLPAAEALALLGRIVGEERIAAEPAEAAALVERCGGLPLAVRIAGSRLGTRPAWKLADFLRLLDGRRPAFGPGFGPALPGRDGPEGSVEACFRLSYDLLDAGQARLFRLMAVPRTSTLDLASAAALAGLDPAEAERHLERLTALGLLESPASLTYRFHDLLGEFAAARSEERDSPGDRTAALLRLADHMLACAREAYAAERPGHPLVGLLTPTTARGASFEAGPPHIEAVLAVAVQSLEARPSAVGLIADTLLALDPALDGSFLWAALLTPARRVLRTAEEQEDLRAAGRTGFLLGSALTRLGRFDEAEAALHDAERAAAAAADEVVRTEILICRAVARQGRADWTAADALYREAIAAGTACGNAWGATNARSNSVSTLLRLRRYAEAAEACRLSLTAAREGGDRYGEAHALYSLGIVARQGGRAAEAIARHRESAELGVRGGYPALEVMNLISETAAHLAAGHPGEAAECGERALAATERLGWRAAQARTLRLLGTALAESGDHARARTRLTQALAHLEALALPEAAEASAVLASLAPLGH</sequence>
<proteinExistence type="inferred from homology"/>
<dbReference type="InterPro" id="IPR036388">
    <property type="entry name" value="WH-like_DNA-bd_sf"/>
</dbReference>
<evidence type="ECO:0000256" key="2">
    <source>
        <dbReference type="ARBA" id="ARBA00023012"/>
    </source>
</evidence>
<accession>A0ABZ1RG64</accession>
<dbReference type="InterPro" id="IPR016032">
    <property type="entry name" value="Sig_transdc_resp-reg_C-effctor"/>
</dbReference>
<keyword evidence="4 6" id="KW-0238">DNA-binding</keyword>
<dbReference type="CDD" id="cd15831">
    <property type="entry name" value="BTAD"/>
    <property type="match status" value="1"/>
</dbReference>
<name>A0ABZ1RG64_9ACTN</name>
<evidence type="ECO:0000256" key="4">
    <source>
        <dbReference type="ARBA" id="ARBA00023125"/>
    </source>
</evidence>
<dbReference type="SUPFAM" id="SSF52540">
    <property type="entry name" value="P-loop containing nucleoside triphosphate hydrolases"/>
    <property type="match status" value="1"/>
</dbReference>
<reference evidence="9" key="1">
    <citation type="submission" date="2022-10" db="EMBL/GenBank/DDBJ databases">
        <title>The complete genomes of actinobacterial strains from the NBC collection.</title>
        <authorList>
            <person name="Joergensen T.S."/>
            <person name="Alvarez Arevalo M."/>
            <person name="Sterndorff E.B."/>
            <person name="Faurdal D."/>
            <person name="Vuksanovic O."/>
            <person name="Mourched A.-S."/>
            <person name="Charusanti P."/>
            <person name="Shaw S."/>
            <person name="Blin K."/>
            <person name="Weber T."/>
        </authorList>
    </citation>
    <scope>NUCLEOTIDE SEQUENCE</scope>
    <source>
        <strain evidence="9">NBC_00283</strain>
    </source>
</reference>
<feature type="compositionally biased region" description="Basic and acidic residues" evidence="7">
    <location>
        <begin position="205"/>
        <end position="214"/>
    </location>
</feature>
<dbReference type="InterPro" id="IPR002182">
    <property type="entry name" value="NB-ARC"/>
</dbReference>